<evidence type="ECO:0000313" key="2">
    <source>
        <dbReference type="EMBL" id="GAI83326.1"/>
    </source>
</evidence>
<reference evidence="2" key="1">
    <citation type="journal article" date="2014" name="Front. Microbiol.">
        <title>High frequency of phylogenetically diverse reductive dehalogenase-homologous genes in deep subseafloor sedimentary metagenomes.</title>
        <authorList>
            <person name="Kawai M."/>
            <person name="Futagami T."/>
            <person name="Toyoda A."/>
            <person name="Takaki Y."/>
            <person name="Nishi S."/>
            <person name="Hori S."/>
            <person name="Arai W."/>
            <person name="Tsubouchi T."/>
            <person name="Morono Y."/>
            <person name="Uchiyama I."/>
            <person name="Ito T."/>
            <person name="Fujiyama A."/>
            <person name="Inagaki F."/>
            <person name="Takami H."/>
        </authorList>
    </citation>
    <scope>NUCLEOTIDE SEQUENCE</scope>
    <source>
        <strain evidence="2">Expedition CK06-06</strain>
    </source>
</reference>
<evidence type="ECO:0000256" key="1">
    <source>
        <dbReference type="SAM" id="Phobius"/>
    </source>
</evidence>
<dbReference type="EMBL" id="BARW01009673">
    <property type="protein sequence ID" value="GAI83326.1"/>
    <property type="molecule type" value="Genomic_DNA"/>
</dbReference>
<keyword evidence="1" id="KW-0812">Transmembrane</keyword>
<comment type="caution">
    <text evidence="2">The sequence shown here is derived from an EMBL/GenBank/DDBJ whole genome shotgun (WGS) entry which is preliminary data.</text>
</comment>
<dbReference type="AlphaFoldDB" id="X1SVZ9"/>
<protein>
    <submittedName>
        <fullName evidence="2">Uncharacterized protein</fullName>
    </submittedName>
</protein>
<gene>
    <name evidence="2" type="ORF">S12H4_19358</name>
</gene>
<feature type="non-terminal residue" evidence="2">
    <location>
        <position position="1"/>
    </location>
</feature>
<keyword evidence="1" id="KW-1133">Transmembrane helix</keyword>
<organism evidence="2">
    <name type="scientific">marine sediment metagenome</name>
    <dbReference type="NCBI Taxonomy" id="412755"/>
    <lineage>
        <taxon>unclassified sequences</taxon>
        <taxon>metagenomes</taxon>
        <taxon>ecological metagenomes</taxon>
    </lineage>
</organism>
<feature type="transmembrane region" description="Helical" evidence="1">
    <location>
        <begin position="6"/>
        <end position="31"/>
    </location>
</feature>
<keyword evidence="1" id="KW-0472">Membrane</keyword>
<name>X1SVZ9_9ZZZZ</name>
<accession>X1SVZ9</accession>
<proteinExistence type="predicted"/>
<sequence>RIGKSVYLIIGIVWISFMMSITGLITNYYLLIVIVGL</sequence>